<name>A0A8J5H613_ZINOF</name>
<reference evidence="2 3" key="1">
    <citation type="submission" date="2020-08" db="EMBL/GenBank/DDBJ databases">
        <title>Plant Genome Project.</title>
        <authorList>
            <person name="Zhang R.-G."/>
        </authorList>
    </citation>
    <scope>NUCLEOTIDE SEQUENCE [LARGE SCALE GENOMIC DNA]</scope>
    <source>
        <tissue evidence="2">Rhizome</tissue>
    </source>
</reference>
<keyword evidence="3" id="KW-1185">Reference proteome</keyword>
<feature type="coiled-coil region" evidence="1">
    <location>
        <begin position="3"/>
        <end position="30"/>
    </location>
</feature>
<dbReference type="Proteomes" id="UP000734854">
    <property type="component" value="Unassembled WGS sequence"/>
</dbReference>
<evidence type="ECO:0000313" key="3">
    <source>
        <dbReference type="Proteomes" id="UP000734854"/>
    </source>
</evidence>
<organism evidence="2 3">
    <name type="scientific">Zingiber officinale</name>
    <name type="common">Ginger</name>
    <name type="synonym">Amomum zingiber</name>
    <dbReference type="NCBI Taxonomy" id="94328"/>
    <lineage>
        <taxon>Eukaryota</taxon>
        <taxon>Viridiplantae</taxon>
        <taxon>Streptophyta</taxon>
        <taxon>Embryophyta</taxon>
        <taxon>Tracheophyta</taxon>
        <taxon>Spermatophyta</taxon>
        <taxon>Magnoliopsida</taxon>
        <taxon>Liliopsida</taxon>
        <taxon>Zingiberales</taxon>
        <taxon>Zingiberaceae</taxon>
        <taxon>Zingiber</taxon>
    </lineage>
</organism>
<dbReference type="Gene3D" id="3.20.20.70">
    <property type="entry name" value="Aldolase class I"/>
    <property type="match status" value="1"/>
</dbReference>
<accession>A0A8J5H613</accession>
<dbReference type="EMBL" id="JACMSC010000008">
    <property type="protein sequence ID" value="KAG6510345.1"/>
    <property type="molecule type" value="Genomic_DNA"/>
</dbReference>
<evidence type="ECO:0000256" key="1">
    <source>
        <dbReference type="SAM" id="Coils"/>
    </source>
</evidence>
<comment type="caution">
    <text evidence="2">The sequence shown here is derived from an EMBL/GenBank/DDBJ whole genome shotgun (WGS) entry which is preliminary data.</text>
</comment>
<dbReference type="AlphaFoldDB" id="A0A8J5H613"/>
<proteinExistence type="predicted"/>
<evidence type="ECO:0000313" key="2">
    <source>
        <dbReference type="EMBL" id="KAG6510345.1"/>
    </source>
</evidence>
<gene>
    <name evidence="2" type="ORF">ZIOFF_028355</name>
</gene>
<protein>
    <submittedName>
        <fullName evidence="2">Uncharacterized protein</fullName>
    </submittedName>
</protein>
<dbReference type="InterPro" id="IPR013785">
    <property type="entry name" value="Aldolase_TIM"/>
</dbReference>
<keyword evidence="1" id="KW-0175">Coiled coil</keyword>
<sequence>MLKQVETRTLEELEELLEFSSQNRTSLTRIMLDNMVVPLPNGDVDVSMLKDAVQLVNGRFETEVIVVDCWCKPRKSINFHGQAAVLSFPLAGNHISNSSSCSWLVFIWRFNDAEQLTYRWPDLDISGRRIPAWLLQS</sequence>